<accession>B0RE18</accession>
<dbReference type="EMBL" id="AM849034">
    <property type="protein sequence ID" value="CAQ01979.1"/>
    <property type="molecule type" value="Genomic_DNA"/>
</dbReference>
<dbReference type="GeneID" id="29470366"/>
<evidence type="ECO:0000313" key="2">
    <source>
        <dbReference type="Proteomes" id="UP000001318"/>
    </source>
</evidence>
<organism evidence="1 2">
    <name type="scientific">Clavibacter sepedonicus</name>
    <name type="common">Clavibacter michiganensis subsp. sepedonicus</name>
    <dbReference type="NCBI Taxonomy" id="31964"/>
    <lineage>
        <taxon>Bacteria</taxon>
        <taxon>Bacillati</taxon>
        <taxon>Actinomycetota</taxon>
        <taxon>Actinomycetes</taxon>
        <taxon>Micrococcales</taxon>
        <taxon>Microbacteriaceae</taxon>
        <taxon>Clavibacter</taxon>
    </lineage>
</organism>
<dbReference type="RefSeq" id="WP_012299215.1">
    <property type="nucleotide sequence ID" value="NC_010407.1"/>
</dbReference>
<dbReference type="AlphaFoldDB" id="B0RE18"/>
<keyword evidence="2" id="KW-1185">Reference proteome</keyword>
<dbReference type="HOGENOM" id="CLU_1719114_0_0_11"/>
<reference evidence="1 2" key="1">
    <citation type="journal article" date="2008" name="J. Bacteriol.">
        <title>Genome of the actinomycete plant pathogen Clavibacter michiganensis subsp. sepedonicus suggests recent niche adaptation.</title>
        <authorList>
            <person name="Bentley S.D."/>
            <person name="Corton C."/>
            <person name="Brown S.E."/>
            <person name="Barron A."/>
            <person name="Clark L."/>
            <person name="Doggett J."/>
            <person name="Harris B."/>
            <person name="Ormond D."/>
            <person name="Quail M.A."/>
            <person name="May G."/>
            <person name="Francis D."/>
            <person name="Knudson D."/>
            <person name="Parkhill J."/>
            <person name="Ishimaru C.A."/>
        </authorList>
    </citation>
    <scope>NUCLEOTIDE SEQUENCE [LARGE SCALE GENOMIC DNA]</scope>
    <source>
        <strain evidence="2">ATCC 33113 / DSM 20744 / JCM 9667 / LMG 2889 / ICMP 2535 / C-1</strain>
    </source>
</reference>
<dbReference type="Proteomes" id="UP000001318">
    <property type="component" value="Chromosome"/>
</dbReference>
<evidence type="ECO:0000313" key="1">
    <source>
        <dbReference type="EMBL" id="CAQ01979.1"/>
    </source>
</evidence>
<sequence length="169" mass="18845">MIVLRPRTGAQGLGGARMWVADDGVFHVEYLWGARDLLSDEASRALHLVPGATYRALMRNVMDTFSDISDRLHEMKAWADQTAFVEEPIPVELLAPISSATTFTELRHELIHLPHDIDPQWRLDAAGACWDIVSTVGRERRGIGSRLRRLGGRVRSRGLGPLAGRRQPS</sequence>
<dbReference type="STRING" id="31964.CMS1877"/>
<protein>
    <submittedName>
        <fullName evidence="1">Uncharacterized protein</fullName>
    </submittedName>
</protein>
<dbReference type="KEGG" id="cms:CMS1877"/>
<gene>
    <name evidence="1" type="ordered locus">CMS1877</name>
</gene>
<name>B0RE18_CLASE</name>
<proteinExistence type="predicted"/>